<evidence type="ECO:0000256" key="6">
    <source>
        <dbReference type="ARBA" id="ARBA00022777"/>
    </source>
</evidence>
<proteinExistence type="inferred from homology"/>
<dbReference type="InterPro" id="IPR004654">
    <property type="entry name" value="ROK_glcA"/>
</dbReference>
<comment type="similarity">
    <text evidence="1">Belongs to the ROK (NagC/XylR) family.</text>
</comment>
<dbReference type="EMBL" id="CP048914">
    <property type="protein sequence ID" value="QMS85921.1"/>
    <property type="molecule type" value="Genomic_DNA"/>
</dbReference>
<evidence type="ECO:0000256" key="5">
    <source>
        <dbReference type="ARBA" id="ARBA00022741"/>
    </source>
</evidence>
<dbReference type="PANTHER" id="PTHR18964">
    <property type="entry name" value="ROK (REPRESSOR, ORF, KINASE) FAMILY"/>
    <property type="match status" value="1"/>
</dbReference>
<evidence type="ECO:0000313" key="10">
    <source>
        <dbReference type="Proteomes" id="UP000514720"/>
    </source>
</evidence>
<dbReference type="KEGG" id="xcl:G4Z02_09225"/>
<keyword evidence="4 9" id="KW-0808">Transferase</keyword>
<reference evidence="9 10" key="1">
    <citation type="submission" date="2020-02" db="EMBL/GenBank/DDBJ databases">
        <authorList>
            <person name="Zheng R.K."/>
            <person name="Sun C.M."/>
        </authorList>
    </citation>
    <scope>NUCLEOTIDE SEQUENCE [LARGE SCALE GENOMIC DNA]</scope>
    <source>
        <strain evidence="10">zrk13</strain>
    </source>
</reference>
<evidence type="ECO:0000256" key="1">
    <source>
        <dbReference type="ARBA" id="ARBA00006479"/>
    </source>
</evidence>
<dbReference type="EC" id="2.7.1.2" evidence="2"/>
<dbReference type="RefSeq" id="WP_258877734.1">
    <property type="nucleotide sequence ID" value="NZ_CP048914.1"/>
</dbReference>
<evidence type="ECO:0000256" key="2">
    <source>
        <dbReference type="ARBA" id="ARBA00012323"/>
    </source>
</evidence>
<dbReference type="PANTHER" id="PTHR18964:SF149">
    <property type="entry name" value="BIFUNCTIONAL UDP-N-ACETYLGLUCOSAMINE 2-EPIMERASE_N-ACETYLMANNOSAMINE KINASE"/>
    <property type="match status" value="1"/>
</dbReference>
<accession>A0A7L7KSY1</accession>
<dbReference type="Proteomes" id="UP000514720">
    <property type="component" value="Chromosome"/>
</dbReference>
<sequence length="310" mass="33117">MKPYVYGIDIGGTSIKFGLFNRQLQLEKKWEIPTNSSNNGESIFGDIVDSIKMHTPDLSQIEGYGFGVPGPVLKNYVQMCVNLGWKNVDLQDRLRDELKNDHIVVGNDANVAALGEAFLGAAKGRKNVAMLTLGTGVGSGIVVDGRLLEGHNGSAGELGHLTIPQEQPIACNCGKKGCLETVASATGIRNIYHRLNEDFTGHSTLYDNDYVDSKAIFDAAKAGDKLAISVVDEAAYYIGYACHVLSVTTDPSVIVIGGGVSKAGEFLIEKVTNEFHRLVFQPTNDTVIVTAQLGNDAGIYGAAGLVKIRG</sequence>
<evidence type="ECO:0000256" key="7">
    <source>
        <dbReference type="ARBA" id="ARBA00022840"/>
    </source>
</evidence>
<keyword evidence="10" id="KW-1185">Reference proteome</keyword>
<dbReference type="GO" id="GO:0004340">
    <property type="term" value="F:glucokinase activity"/>
    <property type="evidence" value="ECO:0007669"/>
    <property type="project" value="UniProtKB-EC"/>
</dbReference>
<gene>
    <name evidence="9" type="ORF">G4Z02_09225</name>
</gene>
<protein>
    <recommendedName>
        <fullName evidence="3">Glucokinase</fullName>
        <ecNumber evidence="2">2.7.1.2</ecNumber>
    </recommendedName>
    <alternativeName>
        <fullName evidence="8">Glucose kinase</fullName>
    </alternativeName>
</protein>
<dbReference type="InterPro" id="IPR000600">
    <property type="entry name" value="ROK"/>
</dbReference>
<dbReference type="AlphaFoldDB" id="A0A7L7KSY1"/>
<dbReference type="PROSITE" id="PS01125">
    <property type="entry name" value="ROK"/>
    <property type="match status" value="1"/>
</dbReference>
<keyword evidence="6 9" id="KW-0418">Kinase</keyword>
<keyword evidence="7" id="KW-0067">ATP-binding</keyword>
<dbReference type="Pfam" id="PF00480">
    <property type="entry name" value="ROK"/>
    <property type="match status" value="1"/>
</dbReference>
<dbReference type="SUPFAM" id="SSF53067">
    <property type="entry name" value="Actin-like ATPase domain"/>
    <property type="match status" value="1"/>
</dbReference>
<keyword evidence="5" id="KW-0547">Nucleotide-binding</keyword>
<dbReference type="InterPro" id="IPR049874">
    <property type="entry name" value="ROK_cs"/>
</dbReference>
<dbReference type="NCBIfam" id="TIGR00744">
    <property type="entry name" value="ROK_glcA_fam"/>
    <property type="match status" value="1"/>
</dbReference>
<dbReference type="GO" id="GO:0005737">
    <property type="term" value="C:cytoplasm"/>
    <property type="evidence" value="ECO:0007669"/>
    <property type="project" value="InterPro"/>
</dbReference>
<dbReference type="GO" id="GO:0005524">
    <property type="term" value="F:ATP binding"/>
    <property type="evidence" value="ECO:0007669"/>
    <property type="project" value="UniProtKB-KW"/>
</dbReference>
<evidence type="ECO:0000313" key="9">
    <source>
        <dbReference type="EMBL" id="QMS85921.1"/>
    </source>
</evidence>
<evidence type="ECO:0000256" key="4">
    <source>
        <dbReference type="ARBA" id="ARBA00022679"/>
    </source>
</evidence>
<organism evidence="9 10">
    <name type="scientific">Candidatus Xianfuyuplasma coldseepsis</name>
    <dbReference type="NCBI Taxonomy" id="2782163"/>
    <lineage>
        <taxon>Bacteria</taxon>
        <taxon>Bacillati</taxon>
        <taxon>Mycoplasmatota</taxon>
        <taxon>Mollicutes</taxon>
        <taxon>Candidatus Izemoplasmatales</taxon>
        <taxon>Candidatus Izemoplasmataceae</taxon>
        <taxon>Candidatus Xianfuyuplasma</taxon>
    </lineage>
</organism>
<dbReference type="Gene3D" id="3.30.420.40">
    <property type="match status" value="2"/>
</dbReference>
<evidence type="ECO:0000256" key="8">
    <source>
        <dbReference type="ARBA" id="ARBA00032386"/>
    </source>
</evidence>
<dbReference type="GO" id="GO:0006096">
    <property type="term" value="P:glycolytic process"/>
    <property type="evidence" value="ECO:0007669"/>
    <property type="project" value="InterPro"/>
</dbReference>
<dbReference type="InterPro" id="IPR043129">
    <property type="entry name" value="ATPase_NBD"/>
</dbReference>
<evidence type="ECO:0000256" key="3">
    <source>
        <dbReference type="ARBA" id="ARBA00014701"/>
    </source>
</evidence>
<name>A0A7L7KSY1_9MOLU</name>